<keyword evidence="3 4" id="KW-0998">Cell outer membrane</keyword>
<evidence type="ECO:0000313" key="8">
    <source>
        <dbReference type="Proteomes" id="UP000095657"/>
    </source>
</evidence>
<comment type="similarity">
    <text evidence="4">Belongs to the TonB-dependent receptor family.</text>
</comment>
<feature type="transmembrane region" description="Helical" evidence="5">
    <location>
        <begin position="25"/>
        <end position="43"/>
    </location>
</feature>
<keyword evidence="4 5" id="KW-0812">Transmembrane</keyword>
<keyword evidence="2 4" id="KW-0472">Membrane</keyword>
<keyword evidence="7" id="KW-0675">Receptor</keyword>
<dbReference type="SUPFAM" id="SSF56935">
    <property type="entry name" value="Porins"/>
    <property type="match status" value="1"/>
</dbReference>
<dbReference type="Gene3D" id="2.170.130.10">
    <property type="entry name" value="TonB-dependent receptor, plug domain"/>
    <property type="match status" value="1"/>
</dbReference>
<dbReference type="SMART" id="SM00965">
    <property type="entry name" value="STN"/>
    <property type="match status" value="1"/>
</dbReference>
<dbReference type="PROSITE" id="PS52016">
    <property type="entry name" value="TONB_DEPENDENT_REC_3"/>
    <property type="match status" value="1"/>
</dbReference>
<keyword evidence="5" id="KW-1133">Transmembrane helix</keyword>
<dbReference type="NCBIfam" id="TIGR04057">
    <property type="entry name" value="SusC_RagA_signa"/>
    <property type="match status" value="1"/>
</dbReference>
<dbReference type="Pfam" id="PF07660">
    <property type="entry name" value="STN"/>
    <property type="match status" value="1"/>
</dbReference>
<dbReference type="Gene3D" id="2.60.40.1120">
    <property type="entry name" value="Carboxypeptidase-like, regulatory domain"/>
    <property type="match status" value="1"/>
</dbReference>
<dbReference type="SUPFAM" id="SSF49464">
    <property type="entry name" value="Carboxypeptidase regulatory domain-like"/>
    <property type="match status" value="1"/>
</dbReference>
<dbReference type="EMBL" id="CZAI01000005">
    <property type="protein sequence ID" value="CUP50032.1"/>
    <property type="molecule type" value="Genomic_DNA"/>
</dbReference>
<dbReference type="InterPro" id="IPR012910">
    <property type="entry name" value="Plug_dom"/>
</dbReference>
<accession>A0A174NMT7</accession>
<sequence length="1150" mass="130079">MYLCNYNQKNVRKNTFLWAIGKIPLFMRFFIMFMFMSIGISYAETVHSQNAAMEFRFQDVTIEKALKEIEKKTGYNFFYNTKDFNVKQKISFSAKGMNLSEVLNGIFANSQVDYVINGTDIVLKRREEVSNVSNEKYQIKGTVRDGNGEPVIGASVVLKGHTETGVITDIDGNFVLTVPAKKVTLSISYIGYDPVNVEATVGTFVKVVMKESSQTLNEVVVVGYGTQKKESVVGSVQMVKPDELKVPSSQLSTGFAGRLAGVVAVQCSGEPGADGADFWIRGISTFNGTRSPLIIIDGVQASSGDLNAIDPEVIESFSVLKDATATALYGSRGANGVMIVKTKSGRESDKAIVNIRLENAYSTHTKTPKFVDGVRYMEMYNEAVLTRGTGEVLYSDNKIAGTRAGLDPLICPNVNWYDELFRSGAMNQNINVTIRGGSKKLDYFSSVSVNHDSGVLRNTDDFSYKNNLNIMRYVFQNNFNLNLSKSSKLSLNLNVQLRDYSGPTSNTSDLFGMVMESNPVDFPVRFPDDPNVDYIRWGGKSGGKYNSGFRNPYAEMARGYQSQFESTVMANLKFEQKLDFITEGLSAEALFSFKNWSSTNTNRSAGYNQFQVINYNTDNLSDYTLNRIGSEQSTVLQTSNKSSGDRRLYIQAMINYNRTFNTVHNVSGMFLYNQDQYNGNAPEDLIESLPQRKQGFAGRVTYAYDYRYMAELNFGYNGSENFAKGNRFGFFPSVAVGYNISREKFFEKFSDVVSNLKLRASWGLVGNDQIGGERYIYLSNIELENGDLGYTTGRDQNISKNGPKYIRYANNDITWEVGSKWNFGIDFGIKNELNITFDIFKEIRKDIFMERQQIPDYWGTNGKDKWMNLATKMYGNLGKVENKGLDFSIDYVKRFNNDFDMSFKGTFTYAHNKVLEYDEPDFQKYPNISRVGHSVDQQLLYIAERLFIDDSEVQRNPKQNLGGWVSGGDIKYKNLPDVNGNYDNVIDSNDRQYTGMPTTPEIVYGFGPSFRYKKFDFSFFFQGAARVSIMMNGIHPFGAEGTRNVLQFIADDYWSETNQNIYAEYPRLSKRDNENNTKASTYWQRNGAFLKLKNLEVGFNHKFFRVYLRGSNLLTFSPFKYWDPEMGSGSGLSYPTQRVFNVGVQFSINK</sequence>
<name>A0A174NMT7_9BACE</name>
<dbReference type="InterPro" id="IPR008969">
    <property type="entry name" value="CarboxyPept-like_regulatory"/>
</dbReference>
<dbReference type="Pfam" id="PF13715">
    <property type="entry name" value="CarbopepD_reg_2"/>
    <property type="match status" value="1"/>
</dbReference>
<dbReference type="InterPro" id="IPR023997">
    <property type="entry name" value="TonB-dep_OMP_SusC/RagA_CS"/>
</dbReference>
<dbReference type="Proteomes" id="UP000095657">
    <property type="component" value="Unassembled WGS sequence"/>
</dbReference>
<dbReference type="GO" id="GO:0009279">
    <property type="term" value="C:cell outer membrane"/>
    <property type="evidence" value="ECO:0007669"/>
    <property type="project" value="UniProtKB-SubCell"/>
</dbReference>
<gene>
    <name evidence="7" type="ORF">ERS852494_02381</name>
</gene>
<evidence type="ECO:0000256" key="3">
    <source>
        <dbReference type="ARBA" id="ARBA00023237"/>
    </source>
</evidence>
<dbReference type="AlphaFoldDB" id="A0A174NMT7"/>
<reference evidence="7 8" key="1">
    <citation type="submission" date="2015-09" db="EMBL/GenBank/DDBJ databases">
        <authorList>
            <consortium name="Pathogen Informatics"/>
        </authorList>
    </citation>
    <scope>NUCLEOTIDE SEQUENCE [LARGE SCALE GENOMIC DNA]</scope>
    <source>
        <strain evidence="7 8">2789STDY5834880</strain>
    </source>
</reference>
<feature type="domain" description="Secretin/TonB short N-terminal" evidence="6">
    <location>
        <begin position="75"/>
        <end position="126"/>
    </location>
</feature>
<dbReference type="NCBIfam" id="TIGR04056">
    <property type="entry name" value="OMP_RagA_SusC"/>
    <property type="match status" value="1"/>
</dbReference>
<evidence type="ECO:0000259" key="6">
    <source>
        <dbReference type="SMART" id="SM00965"/>
    </source>
</evidence>
<comment type="subcellular location">
    <subcellularLocation>
        <location evidence="4">Cell outer membrane</location>
        <topology evidence="4">Multi-pass membrane protein</topology>
    </subcellularLocation>
</comment>
<keyword evidence="4" id="KW-1134">Transmembrane beta strand</keyword>
<keyword evidence="1 4" id="KW-0813">Transport</keyword>
<dbReference type="InterPro" id="IPR037066">
    <property type="entry name" value="Plug_dom_sf"/>
</dbReference>
<evidence type="ECO:0000256" key="5">
    <source>
        <dbReference type="SAM" id="Phobius"/>
    </source>
</evidence>
<dbReference type="STRING" id="47678.ERS852494_02381"/>
<evidence type="ECO:0000313" key="7">
    <source>
        <dbReference type="EMBL" id="CUP50032.1"/>
    </source>
</evidence>
<dbReference type="InterPro" id="IPR011662">
    <property type="entry name" value="Secretin/TonB_short_N"/>
</dbReference>
<evidence type="ECO:0000256" key="2">
    <source>
        <dbReference type="ARBA" id="ARBA00023136"/>
    </source>
</evidence>
<proteinExistence type="inferred from homology"/>
<organism evidence="7 8">
    <name type="scientific">Bacteroides caccae</name>
    <dbReference type="NCBI Taxonomy" id="47678"/>
    <lineage>
        <taxon>Bacteria</taxon>
        <taxon>Pseudomonadati</taxon>
        <taxon>Bacteroidota</taxon>
        <taxon>Bacteroidia</taxon>
        <taxon>Bacteroidales</taxon>
        <taxon>Bacteroidaceae</taxon>
        <taxon>Bacteroides</taxon>
    </lineage>
</organism>
<evidence type="ECO:0000256" key="4">
    <source>
        <dbReference type="PROSITE-ProRule" id="PRU01360"/>
    </source>
</evidence>
<evidence type="ECO:0000256" key="1">
    <source>
        <dbReference type="ARBA" id="ARBA00022448"/>
    </source>
</evidence>
<protein>
    <submittedName>
        <fullName evidence="7">TonB-dependent receptor plug</fullName>
    </submittedName>
</protein>
<dbReference type="Pfam" id="PF07715">
    <property type="entry name" value="Plug"/>
    <property type="match status" value="1"/>
</dbReference>
<dbReference type="FunFam" id="2.170.130.10:FF:000003">
    <property type="entry name" value="SusC/RagA family TonB-linked outer membrane protein"/>
    <property type="match status" value="1"/>
</dbReference>
<dbReference type="InterPro" id="IPR039426">
    <property type="entry name" value="TonB-dep_rcpt-like"/>
</dbReference>
<dbReference type="InterPro" id="IPR023996">
    <property type="entry name" value="TonB-dep_OMP_SusC/RagA"/>
</dbReference>